<dbReference type="EMBL" id="VLNY01000008">
    <property type="protein sequence ID" value="KAA0021647.1"/>
    <property type="molecule type" value="Genomic_DNA"/>
</dbReference>
<feature type="domain" description="ER-bound oxygenase mpaB/mpaB'/Rubber oxygenase catalytic" evidence="1">
    <location>
        <begin position="33"/>
        <end position="257"/>
    </location>
</feature>
<dbReference type="OrthoDB" id="108890at2"/>
<gene>
    <name evidence="2" type="ORF">FOY51_17295</name>
</gene>
<dbReference type="PANTHER" id="PTHR36151:SF3">
    <property type="entry name" value="ER-BOUND OXYGENASE MPAB_MPAB'_RUBBER OXYGENASE CATALYTIC DOMAIN-CONTAINING PROTEIN"/>
    <property type="match status" value="1"/>
</dbReference>
<keyword evidence="3" id="KW-1185">Reference proteome</keyword>
<dbReference type="RefSeq" id="WP_149431514.1">
    <property type="nucleotide sequence ID" value="NZ_VLNY01000008.1"/>
</dbReference>
<accession>A0A5A7S9Y6</accession>
<evidence type="ECO:0000259" key="1">
    <source>
        <dbReference type="Pfam" id="PF09995"/>
    </source>
</evidence>
<organism evidence="2 3">
    <name type="scientific">Antrihabitans cavernicola</name>
    <dbReference type="NCBI Taxonomy" id="2495913"/>
    <lineage>
        <taxon>Bacteria</taxon>
        <taxon>Bacillati</taxon>
        <taxon>Actinomycetota</taxon>
        <taxon>Actinomycetes</taxon>
        <taxon>Mycobacteriales</taxon>
        <taxon>Nocardiaceae</taxon>
        <taxon>Antrihabitans</taxon>
    </lineage>
</organism>
<dbReference type="GO" id="GO:0016491">
    <property type="term" value="F:oxidoreductase activity"/>
    <property type="evidence" value="ECO:0007669"/>
    <property type="project" value="InterPro"/>
</dbReference>
<comment type="caution">
    <text evidence="2">The sequence shown here is derived from an EMBL/GenBank/DDBJ whole genome shotgun (WGS) entry which is preliminary data.</text>
</comment>
<dbReference type="Pfam" id="PF09995">
    <property type="entry name" value="MPAB_Lcp_cat"/>
    <property type="match status" value="1"/>
</dbReference>
<evidence type="ECO:0000313" key="3">
    <source>
        <dbReference type="Proteomes" id="UP000322244"/>
    </source>
</evidence>
<dbReference type="AlphaFoldDB" id="A0A5A7S9Y6"/>
<protein>
    <submittedName>
        <fullName evidence="2">DUF2236 domain-containing protein</fullName>
    </submittedName>
</protein>
<name>A0A5A7S9Y6_9NOCA</name>
<dbReference type="InterPro" id="IPR018713">
    <property type="entry name" value="MPAB/Lcp_cat_dom"/>
</dbReference>
<reference evidence="2 3" key="1">
    <citation type="submission" date="2019-07" db="EMBL/GenBank/DDBJ databases">
        <title>Rhodococcus cavernicolus sp. nov., isolated from a cave.</title>
        <authorList>
            <person name="Lee S.D."/>
        </authorList>
    </citation>
    <scope>NUCLEOTIDE SEQUENCE [LARGE SCALE GENOMIC DNA]</scope>
    <source>
        <strain evidence="2 3">C1-24</strain>
    </source>
</reference>
<dbReference type="Proteomes" id="UP000322244">
    <property type="component" value="Unassembled WGS sequence"/>
</dbReference>
<proteinExistence type="predicted"/>
<dbReference type="PANTHER" id="PTHR36151">
    <property type="entry name" value="BLR2777 PROTEIN"/>
    <property type="match status" value="1"/>
</dbReference>
<sequence>MGEAHAIAKGGWLFDPHRRRNDFGFFGPDSPTWKVWTNPTALIGFQRSVVLEHFDPFLTAAVADERGIYTDPRGRLDGTLSYFLLAAVGDSRAAIEASETLLRVHAKATGIEPISGKRYSANDPASQLWIHVTGWHSVLKCYEMYGPGKLSAADEARYWTESAMAAELQTCKAADIPKSRDQVRDYFAATRPRLCSSERAVEAMHYLLRTPYSSGGLPLWGLSRLIAPATIASLPKWMRQLGDFDQTRLLDRAVVPAVRPVVAVTTSPRIELAIIKAVLPMTHAVLAQHYFGKPPVEAETLTPAQARELYSVRSVTA</sequence>
<evidence type="ECO:0000313" key="2">
    <source>
        <dbReference type="EMBL" id="KAA0021647.1"/>
    </source>
</evidence>